<dbReference type="EMBL" id="MVDD01000003">
    <property type="protein sequence ID" value="PKQ64288.1"/>
    <property type="molecule type" value="Genomic_DNA"/>
</dbReference>
<dbReference type="InterPro" id="IPR036259">
    <property type="entry name" value="MFS_trans_sf"/>
</dbReference>
<evidence type="ECO:0000256" key="3">
    <source>
        <dbReference type="ARBA" id="ARBA00022692"/>
    </source>
</evidence>
<dbReference type="InterPro" id="IPR011701">
    <property type="entry name" value="MFS"/>
</dbReference>
<dbReference type="Pfam" id="PF07690">
    <property type="entry name" value="MFS_1"/>
    <property type="match status" value="1"/>
</dbReference>
<evidence type="ECO:0000256" key="4">
    <source>
        <dbReference type="ARBA" id="ARBA00022989"/>
    </source>
</evidence>
<keyword evidence="4 6" id="KW-1133">Transmembrane helix</keyword>
<feature type="transmembrane region" description="Helical" evidence="6">
    <location>
        <begin position="322"/>
        <end position="341"/>
    </location>
</feature>
<sequence length="469" mass="50790">MNTKDKVVSRAVLVPFVLITFCFALWGFANDITNPMVEAFSRIFNMGASGGTWVQVVFYGGYGAMAFPAALFIRKYSYKAGILVGLGLYATGGLLFLPASALGMYYPFLIAYFVMTCGLSFLETSANPYILSMGAESTATRRLNLAQAFNPMGSLTGMFIATTVIQARLDPRGAEARTMLSPEEFDAVKMSDLSILSSPYVAIGLVIIAMFIIIALAKMPKSEDADHSLNLFGTLAKLFRIPKYREGVIAQMFYVGAQIMCWTFIVQYGQRIFVKGGLTPQDLESGWLSIVNYLGFLSDGVRDIILSGKGANGLTEGAAAHIAQLYNILAMFFFLVARFVCTFMLKYIKPGRLLQYLAIGGIALATGTILLQGISGLYCLIGVSACMSLMFPTIYGIALEGMGDDAKFGAAGLIMSIVGGTFLPKIQAAIIDMGVVFDMPAVNFSFILPLICFVLIALYGYRTVKIHMA</sequence>
<dbReference type="PANTHER" id="PTHR43702">
    <property type="entry name" value="L-FUCOSE-PROTON SYMPORTER"/>
    <property type="match status" value="1"/>
</dbReference>
<accession>A0A2N3I1V0</accession>
<evidence type="ECO:0000256" key="6">
    <source>
        <dbReference type="SAM" id="Phobius"/>
    </source>
</evidence>
<feature type="transmembrane region" description="Helical" evidence="6">
    <location>
        <begin position="353"/>
        <end position="374"/>
    </location>
</feature>
<feature type="transmembrane region" description="Helical" evidence="6">
    <location>
        <begin position="80"/>
        <end position="99"/>
    </location>
</feature>
<dbReference type="RefSeq" id="WP_180335644.1">
    <property type="nucleotide sequence ID" value="NZ_MVDD01000003.1"/>
</dbReference>
<dbReference type="InterPro" id="IPR005275">
    <property type="entry name" value="Lfuc_symporter_FucP"/>
</dbReference>
<dbReference type="Gene3D" id="1.20.1250.20">
    <property type="entry name" value="MFS general substrate transporter like domains"/>
    <property type="match status" value="3"/>
</dbReference>
<proteinExistence type="predicted"/>
<feature type="transmembrane region" description="Helical" evidence="6">
    <location>
        <begin position="199"/>
        <end position="217"/>
    </location>
</feature>
<comment type="subcellular location">
    <subcellularLocation>
        <location evidence="1">Cell inner membrane</location>
        <topology evidence="1">Multi-pass membrane protein</topology>
    </subcellularLocation>
</comment>
<keyword evidence="2" id="KW-1003">Cell membrane</keyword>
<gene>
    <name evidence="7" type="ORF">BZG02_05585</name>
</gene>
<dbReference type="GO" id="GO:0015535">
    <property type="term" value="F:fucose:proton symporter activity"/>
    <property type="evidence" value="ECO:0007669"/>
    <property type="project" value="InterPro"/>
</dbReference>
<dbReference type="InterPro" id="IPR050375">
    <property type="entry name" value="MFS_TsgA-like"/>
</dbReference>
<dbReference type="PANTHER" id="PTHR43702:SF11">
    <property type="entry name" value="L-FUCOSE-PROTON SYMPORTER"/>
    <property type="match status" value="1"/>
</dbReference>
<evidence type="ECO:0000256" key="2">
    <source>
        <dbReference type="ARBA" id="ARBA00022475"/>
    </source>
</evidence>
<feature type="transmembrane region" description="Helical" evidence="6">
    <location>
        <begin position="247"/>
        <end position="265"/>
    </location>
</feature>
<evidence type="ECO:0000256" key="5">
    <source>
        <dbReference type="ARBA" id="ARBA00023136"/>
    </source>
</evidence>
<protein>
    <submittedName>
        <fullName evidence="7">L-fucose:H+ symporter permease</fullName>
    </submittedName>
</protein>
<reference evidence="7 8" key="1">
    <citation type="journal article" date="2017" name="Front. Microbiol.">
        <title>Labilibaculum manganireducens gen. nov., sp. nov. and Labilibaculum filiforme sp. nov., Novel Bacteroidetes Isolated from Subsurface Sediments of the Baltic Sea.</title>
        <authorList>
            <person name="Vandieken V."/>
            <person name="Marshall I.P."/>
            <person name="Niemann H."/>
            <person name="Engelen B."/>
            <person name="Cypionka H."/>
        </authorList>
    </citation>
    <scope>NUCLEOTIDE SEQUENCE [LARGE SCALE GENOMIC DNA]</scope>
    <source>
        <strain evidence="7 8">59.16B</strain>
    </source>
</reference>
<feature type="transmembrane region" description="Helical" evidence="6">
    <location>
        <begin position="143"/>
        <end position="165"/>
    </location>
</feature>
<comment type="caution">
    <text evidence="7">The sequence shown here is derived from an EMBL/GenBank/DDBJ whole genome shotgun (WGS) entry which is preliminary data.</text>
</comment>
<dbReference type="Proteomes" id="UP000233535">
    <property type="component" value="Unassembled WGS sequence"/>
</dbReference>
<dbReference type="AlphaFoldDB" id="A0A2N3I1V0"/>
<feature type="transmembrane region" description="Helical" evidence="6">
    <location>
        <begin position="52"/>
        <end position="73"/>
    </location>
</feature>
<feature type="transmembrane region" description="Helical" evidence="6">
    <location>
        <begin position="380"/>
        <end position="398"/>
    </location>
</feature>
<keyword evidence="5 6" id="KW-0472">Membrane</keyword>
<evidence type="ECO:0000313" key="7">
    <source>
        <dbReference type="EMBL" id="PKQ64288.1"/>
    </source>
</evidence>
<dbReference type="SUPFAM" id="SSF103473">
    <property type="entry name" value="MFS general substrate transporter"/>
    <property type="match status" value="1"/>
</dbReference>
<feature type="transmembrane region" description="Helical" evidence="6">
    <location>
        <begin position="442"/>
        <end position="461"/>
    </location>
</feature>
<keyword evidence="3 6" id="KW-0812">Transmembrane</keyword>
<feature type="transmembrane region" description="Helical" evidence="6">
    <location>
        <begin position="410"/>
        <end position="430"/>
    </location>
</feature>
<evidence type="ECO:0000313" key="8">
    <source>
        <dbReference type="Proteomes" id="UP000233535"/>
    </source>
</evidence>
<dbReference type="NCBIfam" id="TIGR00885">
    <property type="entry name" value="fucP"/>
    <property type="match status" value="1"/>
</dbReference>
<dbReference type="GO" id="GO:0005886">
    <property type="term" value="C:plasma membrane"/>
    <property type="evidence" value="ECO:0007669"/>
    <property type="project" value="UniProtKB-SubCell"/>
</dbReference>
<feature type="transmembrane region" description="Helical" evidence="6">
    <location>
        <begin position="105"/>
        <end position="122"/>
    </location>
</feature>
<name>A0A2N3I1V0_9BACT</name>
<feature type="transmembrane region" description="Helical" evidence="6">
    <location>
        <begin position="12"/>
        <end position="32"/>
    </location>
</feature>
<dbReference type="CDD" id="cd17394">
    <property type="entry name" value="MFS_FucP_like"/>
    <property type="match status" value="1"/>
</dbReference>
<keyword evidence="8" id="KW-1185">Reference proteome</keyword>
<organism evidence="7 8">
    <name type="scientific">Labilibaculum filiforme</name>
    <dbReference type="NCBI Taxonomy" id="1940526"/>
    <lineage>
        <taxon>Bacteria</taxon>
        <taxon>Pseudomonadati</taxon>
        <taxon>Bacteroidota</taxon>
        <taxon>Bacteroidia</taxon>
        <taxon>Marinilabiliales</taxon>
        <taxon>Marinifilaceae</taxon>
        <taxon>Labilibaculum</taxon>
    </lineage>
</organism>
<evidence type="ECO:0000256" key="1">
    <source>
        <dbReference type="ARBA" id="ARBA00004429"/>
    </source>
</evidence>